<protein>
    <submittedName>
        <fullName evidence="9">Cl-channel, voltage-gated family protein</fullName>
    </submittedName>
</protein>
<organism evidence="9 10">
    <name type="scientific">Acetonema longum DSM 6540</name>
    <dbReference type="NCBI Taxonomy" id="1009370"/>
    <lineage>
        <taxon>Bacteria</taxon>
        <taxon>Bacillati</taxon>
        <taxon>Bacillota</taxon>
        <taxon>Negativicutes</taxon>
        <taxon>Acetonemataceae</taxon>
        <taxon>Acetonema</taxon>
    </lineage>
</organism>
<evidence type="ECO:0000256" key="2">
    <source>
        <dbReference type="ARBA" id="ARBA00022448"/>
    </source>
</evidence>
<dbReference type="Gene3D" id="1.10.3080.10">
    <property type="entry name" value="Clc chloride channel"/>
    <property type="match status" value="1"/>
</dbReference>
<dbReference type="EMBL" id="AFGF01000083">
    <property type="protein sequence ID" value="EGO63935.1"/>
    <property type="molecule type" value="Genomic_DNA"/>
</dbReference>
<dbReference type="STRING" id="1009370.ALO_10504"/>
<reference evidence="9 10" key="1">
    <citation type="journal article" date="2011" name="EMBO J.">
        <title>Structural diversity of bacterial flagellar motors.</title>
        <authorList>
            <person name="Chen S."/>
            <person name="Beeby M."/>
            <person name="Murphy G.E."/>
            <person name="Leadbetter J.R."/>
            <person name="Hendrixson D.R."/>
            <person name="Briegel A."/>
            <person name="Li Z."/>
            <person name="Shi J."/>
            <person name="Tocheva E.I."/>
            <person name="Muller A."/>
            <person name="Dobro M.J."/>
            <person name="Jensen G.J."/>
        </authorList>
    </citation>
    <scope>NUCLEOTIDE SEQUENCE [LARGE SCALE GENOMIC DNA]</scope>
    <source>
        <strain evidence="9 10">DSM 6540</strain>
    </source>
</reference>
<sequence length="235" mass="25365">MDHRMIGELRHTLGNWRDFRVKLVAQGLCVGFVAGFVVVMFRLALEMAETLREGLYQYLSTAHAAFTVGWFFLLLVIGRLLGLIVKLEPVSGGSGIPQIKGAILGLVRMNWPRVLAAKFIGSVLAIGAGLSVGSEAPSVQMGAVVGQGCSQMLNKAKMEEKYLLTGGASAGLAAVFNTPLAGVIFSLEELQKNFSPDVLMSAIAASLSADWVVRFFYGREPFWDFSDSPFVTMPS</sequence>
<dbReference type="InterPro" id="IPR001807">
    <property type="entry name" value="ClC"/>
</dbReference>
<evidence type="ECO:0000256" key="4">
    <source>
        <dbReference type="ARBA" id="ARBA00022989"/>
    </source>
</evidence>
<dbReference type="PANTHER" id="PTHR45711:SF6">
    <property type="entry name" value="CHLORIDE CHANNEL PROTEIN"/>
    <property type="match status" value="1"/>
</dbReference>
<evidence type="ECO:0000256" key="7">
    <source>
        <dbReference type="ARBA" id="ARBA00023214"/>
    </source>
</evidence>
<keyword evidence="2" id="KW-0813">Transport</keyword>
<evidence type="ECO:0000256" key="1">
    <source>
        <dbReference type="ARBA" id="ARBA00004141"/>
    </source>
</evidence>
<dbReference type="Proteomes" id="UP000003240">
    <property type="component" value="Unassembled WGS sequence"/>
</dbReference>
<dbReference type="GO" id="GO:0005886">
    <property type="term" value="C:plasma membrane"/>
    <property type="evidence" value="ECO:0007669"/>
    <property type="project" value="TreeGrafter"/>
</dbReference>
<keyword evidence="4 8" id="KW-1133">Transmembrane helix</keyword>
<evidence type="ECO:0000256" key="5">
    <source>
        <dbReference type="ARBA" id="ARBA00023065"/>
    </source>
</evidence>
<keyword evidence="5" id="KW-0406">Ion transport</keyword>
<comment type="caution">
    <text evidence="9">The sequence shown here is derived from an EMBL/GenBank/DDBJ whole genome shotgun (WGS) entry which is preliminary data.</text>
</comment>
<keyword evidence="3 8" id="KW-0812">Transmembrane</keyword>
<dbReference type="Pfam" id="PF00654">
    <property type="entry name" value="Voltage_CLC"/>
    <property type="match status" value="1"/>
</dbReference>
<dbReference type="RefSeq" id="WP_004095267.1">
    <property type="nucleotide sequence ID" value="NZ_AFGF01000083.1"/>
</dbReference>
<proteinExistence type="predicted"/>
<keyword evidence="6 8" id="KW-0472">Membrane</keyword>
<evidence type="ECO:0000313" key="9">
    <source>
        <dbReference type="EMBL" id="EGO63935.1"/>
    </source>
</evidence>
<dbReference type="eggNOG" id="COG0038">
    <property type="taxonomic scope" value="Bacteria"/>
</dbReference>
<evidence type="ECO:0000313" key="10">
    <source>
        <dbReference type="Proteomes" id="UP000003240"/>
    </source>
</evidence>
<keyword evidence="10" id="KW-1185">Reference proteome</keyword>
<accession>F7NJ45</accession>
<feature type="transmembrane region" description="Helical" evidence="8">
    <location>
        <begin position="21"/>
        <end position="43"/>
    </location>
</feature>
<keyword evidence="7" id="KW-0868">Chloride</keyword>
<dbReference type="PRINTS" id="PR00762">
    <property type="entry name" value="CLCHANNEL"/>
</dbReference>
<feature type="transmembrane region" description="Helical" evidence="8">
    <location>
        <begin position="55"/>
        <end position="77"/>
    </location>
</feature>
<evidence type="ECO:0000256" key="8">
    <source>
        <dbReference type="SAM" id="Phobius"/>
    </source>
</evidence>
<feature type="transmembrane region" description="Helical" evidence="8">
    <location>
        <begin position="198"/>
        <end position="217"/>
    </location>
</feature>
<evidence type="ECO:0000256" key="6">
    <source>
        <dbReference type="ARBA" id="ARBA00023136"/>
    </source>
</evidence>
<dbReference type="InterPro" id="IPR014743">
    <property type="entry name" value="Cl-channel_core"/>
</dbReference>
<gene>
    <name evidence="9" type="ORF">ALO_10504</name>
</gene>
<dbReference type="GO" id="GO:0005247">
    <property type="term" value="F:voltage-gated chloride channel activity"/>
    <property type="evidence" value="ECO:0007669"/>
    <property type="project" value="TreeGrafter"/>
</dbReference>
<dbReference type="PANTHER" id="PTHR45711">
    <property type="entry name" value="CHLORIDE CHANNEL PROTEIN"/>
    <property type="match status" value="1"/>
</dbReference>
<dbReference type="AlphaFoldDB" id="F7NJ45"/>
<dbReference type="SUPFAM" id="SSF81340">
    <property type="entry name" value="Clc chloride channel"/>
    <property type="match status" value="1"/>
</dbReference>
<name>F7NJ45_9FIRM</name>
<comment type="subcellular location">
    <subcellularLocation>
        <location evidence="1">Membrane</location>
        <topology evidence="1">Multi-pass membrane protein</topology>
    </subcellularLocation>
</comment>
<evidence type="ECO:0000256" key="3">
    <source>
        <dbReference type="ARBA" id="ARBA00022692"/>
    </source>
</evidence>
<feature type="transmembrane region" description="Helical" evidence="8">
    <location>
        <begin position="162"/>
        <end position="186"/>
    </location>
</feature>